<feature type="transmembrane region" description="Helical" evidence="2">
    <location>
        <begin position="519"/>
        <end position="537"/>
    </location>
</feature>
<feature type="compositionally biased region" description="Pro residues" evidence="1">
    <location>
        <begin position="54"/>
        <end position="72"/>
    </location>
</feature>
<dbReference type="Proteomes" id="UP000092600">
    <property type="component" value="Unassembled WGS sequence"/>
</dbReference>
<feature type="region of interest" description="Disordered" evidence="1">
    <location>
        <begin position="48"/>
        <end position="92"/>
    </location>
</feature>
<evidence type="ECO:0000256" key="2">
    <source>
        <dbReference type="SAM" id="Phobius"/>
    </source>
</evidence>
<dbReference type="EMBL" id="LSRQ01002510">
    <property type="protein sequence ID" value="OAY74086.1"/>
    <property type="molecule type" value="Genomic_DNA"/>
</dbReference>
<evidence type="ECO:0000256" key="1">
    <source>
        <dbReference type="SAM" id="MobiDB-lite"/>
    </source>
</evidence>
<feature type="transmembrane region" description="Helical" evidence="2">
    <location>
        <begin position="811"/>
        <end position="834"/>
    </location>
</feature>
<sequence length="876" mass="97915">MAEGSFEKKPRPILRPIFFLLLGLHALAVFLFTRGFLLTRTELSSYSHCHDLPSPNPSPSPPPPPPPPPTPRTPRDRDRDRDRDPPPPPRCWTRPAIDRLVVIVFDALRFDFVAPSTFFEEKKPWMDKLRVLHKLASDEGSSARIFKAIADPPTTSLQRLKLVKNGKRVLMMGDDTWMQLFPEHFEESHPYPSFNVKDLDTVDNGILEHLLPSLYKDDWDVLIAHFLGVDHAGHIFGVDSTPMIKKLDQYNSILEDGEKLCVGTMQQLDFAVTMAALLGVPFPFGSIGRVNPELYALSAGTWDRQRTDAENCKLQSDLEAWMQNYANVLCINCWQVKRYIDLYSATSIIGFSADDLHFVTDLYERALANCSSNTKASCLFGTGVPKEIQDYSVSILQSQIDAYSHFLESVAKLARSAWTEFDLLLMGIGLGILLLSIIIHILAATWVHILFQSYLKEQGIPGLSYRYFLAFLLVAIRAASFLSNSYILAEGRVANFLLGTTGIMNLWRSVEKGDLKKDEFAFLLLNIIIRFGIGFGLSKQTGGSSYLVSDSLKFVGINEGHLRWLVLEIFPIAFLSLLFVFLLKCIAHVDMSIYMKYFTIMGTVLSYVLIATHWASESILIFISPAFQGIGRNLAPRLVYAIGFGILGLSVLSRILDMKERMTVSERLTNSTVPMLSAWSPTILILLGKQGPFVAFVCIAGAWCIISSSKKFLSGTKSGTLGGLAVDPISVTQWSLLAVCLFYLTGHWCTFDGLRYGAAFIGFDHFNIIRQGILLSIDTFGVSHILPILGLPFIVALQYHDSKKGELKDAILLNLSQVFLIYGLITAITTTFTVLCATIQRRHLMVWGLFAPKYVFDAIGLLVTDALICLAVLYYY</sequence>
<feature type="transmembrane region" description="Helical" evidence="2">
    <location>
        <begin position="638"/>
        <end position="656"/>
    </location>
</feature>
<keyword evidence="2" id="KW-0812">Transmembrane</keyword>
<protein>
    <submittedName>
        <fullName evidence="3">GPI ethanolamine phosphate transferase 3</fullName>
    </submittedName>
</protein>
<feature type="transmembrane region" description="Helical" evidence="2">
    <location>
        <begin position="423"/>
        <end position="451"/>
    </location>
</feature>
<name>A0A199VB31_ANACO</name>
<dbReference type="GO" id="GO:0005789">
    <property type="term" value="C:endoplasmic reticulum membrane"/>
    <property type="evidence" value="ECO:0007669"/>
    <property type="project" value="TreeGrafter"/>
</dbReference>
<dbReference type="PANTHER" id="PTHR23071">
    <property type="entry name" value="PHOSPHATIDYLINOSITOL GLYCAN"/>
    <property type="match status" value="1"/>
</dbReference>
<evidence type="ECO:0000313" key="4">
    <source>
        <dbReference type="Proteomes" id="UP000092600"/>
    </source>
</evidence>
<reference evidence="3 4" key="1">
    <citation type="journal article" date="2016" name="DNA Res.">
        <title>The draft genome of MD-2 pineapple using hybrid error correction of long reads.</title>
        <authorList>
            <person name="Redwan R.M."/>
            <person name="Saidin A."/>
            <person name="Kumar S.V."/>
        </authorList>
    </citation>
    <scope>NUCLEOTIDE SEQUENCE [LARGE SCALE GENOMIC DNA]</scope>
    <source>
        <strain evidence="4">cv. MD2</strain>
        <tissue evidence="3">Leaf</tissue>
    </source>
</reference>
<feature type="transmembrane region" description="Helical" evidence="2">
    <location>
        <begin position="17"/>
        <end position="37"/>
    </location>
</feature>
<feature type="transmembrane region" description="Helical" evidence="2">
    <location>
        <begin position="463"/>
        <end position="480"/>
    </location>
</feature>
<dbReference type="AlphaFoldDB" id="A0A199VB31"/>
<dbReference type="SUPFAM" id="SSF53649">
    <property type="entry name" value="Alkaline phosphatase-like"/>
    <property type="match status" value="1"/>
</dbReference>
<feature type="transmembrane region" description="Helical" evidence="2">
    <location>
        <begin position="854"/>
        <end position="875"/>
    </location>
</feature>
<feature type="transmembrane region" description="Helical" evidence="2">
    <location>
        <begin position="693"/>
        <end position="709"/>
    </location>
</feature>
<feature type="transmembrane region" description="Helical" evidence="2">
    <location>
        <begin position="562"/>
        <end position="583"/>
    </location>
</feature>
<keyword evidence="3" id="KW-0808">Transferase</keyword>
<evidence type="ECO:0000313" key="3">
    <source>
        <dbReference type="EMBL" id="OAY74086.1"/>
    </source>
</evidence>
<dbReference type="GO" id="GO:0006506">
    <property type="term" value="P:GPI anchor biosynthetic process"/>
    <property type="evidence" value="ECO:0007669"/>
    <property type="project" value="InterPro"/>
</dbReference>
<organism evidence="3 4">
    <name type="scientific">Ananas comosus</name>
    <name type="common">Pineapple</name>
    <name type="synonym">Ananas ananas</name>
    <dbReference type="NCBI Taxonomy" id="4615"/>
    <lineage>
        <taxon>Eukaryota</taxon>
        <taxon>Viridiplantae</taxon>
        <taxon>Streptophyta</taxon>
        <taxon>Embryophyta</taxon>
        <taxon>Tracheophyta</taxon>
        <taxon>Spermatophyta</taxon>
        <taxon>Magnoliopsida</taxon>
        <taxon>Liliopsida</taxon>
        <taxon>Poales</taxon>
        <taxon>Bromeliaceae</taxon>
        <taxon>Bromelioideae</taxon>
        <taxon>Ananas</taxon>
    </lineage>
</organism>
<feature type="transmembrane region" description="Helical" evidence="2">
    <location>
        <begin position="780"/>
        <end position="799"/>
    </location>
</feature>
<dbReference type="InterPro" id="IPR039524">
    <property type="entry name" value="PIGO/GPI13"/>
</dbReference>
<keyword evidence="2" id="KW-0472">Membrane</keyword>
<comment type="caution">
    <text evidence="3">The sequence shown here is derived from an EMBL/GenBank/DDBJ whole genome shotgun (WGS) entry which is preliminary data.</text>
</comment>
<dbReference type="PANTHER" id="PTHR23071:SF1">
    <property type="entry name" value="GPI ETHANOLAMINE PHOSPHATE TRANSFERASE 3"/>
    <property type="match status" value="1"/>
</dbReference>
<keyword evidence="2" id="KW-1133">Transmembrane helix</keyword>
<proteinExistence type="predicted"/>
<dbReference type="Gene3D" id="3.40.720.10">
    <property type="entry name" value="Alkaline Phosphatase, subunit A"/>
    <property type="match status" value="1"/>
</dbReference>
<feature type="transmembrane region" description="Helical" evidence="2">
    <location>
        <begin position="721"/>
        <end position="744"/>
    </location>
</feature>
<feature type="transmembrane region" description="Helical" evidence="2">
    <location>
        <begin position="486"/>
        <end position="507"/>
    </location>
</feature>
<dbReference type="GO" id="GO:0051377">
    <property type="term" value="F:mannose-ethanolamine phosphotransferase activity"/>
    <property type="evidence" value="ECO:0007669"/>
    <property type="project" value="TreeGrafter"/>
</dbReference>
<dbReference type="STRING" id="4615.A0A199VB31"/>
<accession>A0A199VB31</accession>
<gene>
    <name evidence="3" type="ORF">ACMD2_11373</name>
</gene>
<dbReference type="InterPro" id="IPR017850">
    <property type="entry name" value="Alkaline_phosphatase_core_sf"/>
</dbReference>
<feature type="compositionally biased region" description="Basic and acidic residues" evidence="1">
    <location>
        <begin position="73"/>
        <end position="85"/>
    </location>
</feature>
<feature type="transmembrane region" description="Helical" evidence="2">
    <location>
        <begin position="604"/>
        <end position="626"/>
    </location>
</feature>